<dbReference type="SUPFAM" id="SSF53807">
    <property type="entry name" value="Helical backbone' metal receptor"/>
    <property type="match status" value="1"/>
</dbReference>
<evidence type="ECO:0000256" key="6">
    <source>
        <dbReference type="ARBA" id="ARBA00022729"/>
    </source>
</evidence>
<dbReference type="GO" id="GO:0042597">
    <property type="term" value="C:periplasmic space"/>
    <property type="evidence" value="ECO:0007669"/>
    <property type="project" value="UniProtKB-SubCell"/>
</dbReference>
<dbReference type="Gene3D" id="3.40.50.1980">
    <property type="entry name" value="Nitrogenase molybdenum iron protein domain"/>
    <property type="match status" value="2"/>
</dbReference>
<evidence type="ECO:0000256" key="3">
    <source>
        <dbReference type="ARBA" id="ARBA00015915"/>
    </source>
</evidence>
<evidence type="ECO:0000256" key="1">
    <source>
        <dbReference type="ARBA" id="ARBA00004418"/>
    </source>
</evidence>
<dbReference type="PANTHER" id="PTHR42953">
    <property type="entry name" value="HIGH-AFFINITY ZINC UPTAKE SYSTEM PROTEIN ZNUA-RELATED"/>
    <property type="match status" value="1"/>
</dbReference>
<evidence type="ECO:0000256" key="11">
    <source>
        <dbReference type="ARBA" id="ARBA00023157"/>
    </source>
</evidence>
<sequence>MPGLRTLVAAVIALFLPYATASAEVAVATSIKPVHSLVAAVMEGVGTPALLVDGAGSPHSYSLKPSQAAALENAEVIFWVGPALESFLAKPLATIAAEARVTELMEVEGQTLLGFREGGEFESHDDAEGPEHSANDPDMHAEEGAFNPHIWLDPRNAIVLVEQIETVLSEVDPEQATQYQANANKIVAKLESLTEEIGEMLEAAREGKFIVFHDAYRYFEERFDIHATGSVTVSPEVAPGAARIAEIKGRIRETETVCVFSEPQFEPKLIATLIADTNAKSGVLDPLGAGLADGPELYFELMRNMATTLVDCLADRG</sequence>
<evidence type="ECO:0000256" key="7">
    <source>
        <dbReference type="ARBA" id="ARBA00022764"/>
    </source>
</evidence>
<keyword evidence="9" id="KW-0864">Zinc transport</keyword>
<evidence type="ECO:0000313" key="15">
    <source>
        <dbReference type="Proteomes" id="UP000291301"/>
    </source>
</evidence>
<dbReference type="InterPro" id="IPR050492">
    <property type="entry name" value="Bact_metal-bind_prot9"/>
</dbReference>
<evidence type="ECO:0000313" key="14">
    <source>
        <dbReference type="EMBL" id="TCD16272.1"/>
    </source>
</evidence>
<evidence type="ECO:0000256" key="2">
    <source>
        <dbReference type="ARBA" id="ARBA00011028"/>
    </source>
</evidence>
<organism evidence="14 15">
    <name type="scientific">Oricola cellulosilytica</name>
    <dbReference type="NCBI Taxonomy" id="1429082"/>
    <lineage>
        <taxon>Bacteria</taxon>
        <taxon>Pseudomonadati</taxon>
        <taxon>Pseudomonadota</taxon>
        <taxon>Alphaproteobacteria</taxon>
        <taxon>Hyphomicrobiales</taxon>
        <taxon>Ahrensiaceae</taxon>
        <taxon>Oricola</taxon>
    </lineage>
</organism>
<dbReference type="Proteomes" id="UP000291301">
    <property type="component" value="Unassembled WGS sequence"/>
</dbReference>
<dbReference type="AlphaFoldDB" id="A0A4V2MP45"/>
<evidence type="ECO:0000256" key="13">
    <source>
        <dbReference type="SAM" id="SignalP"/>
    </source>
</evidence>
<comment type="similarity">
    <text evidence="2">Belongs to the bacterial solute-binding protein 9 family.</text>
</comment>
<comment type="caution">
    <text evidence="14">The sequence shown here is derived from an EMBL/GenBank/DDBJ whole genome shotgun (WGS) entry which is preliminary data.</text>
</comment>
<keyword evidence="11" id="KW-1015">Disulfide bond</keyword>
<accession>A0A4V2MP45</accession>
<feature type="signal peptide" evidence="13">
    <location>
        <begin position="1"/>
        <end position="21"/>
    </location>
</feature>
<keyword evidence="7" id="KW-0574">Periplasm</keyword>
<reference evidence="14 15" key="1">
    <citation type="journal article" date="2015" name="Antonie Van Leeuwenhoek">
        <title>Oricola cellulosilytica gen. nov., sp. nov., a cellulose-degrading bacterium of the family Phyllobacteriaceae isolated from surface seashore water, and emended descriptions of Mesorhizobium loti and Phyllobacterium myrsinacearum.</title>
        <authorList>
            <person name="Hameed A."/>
            <person name="Shahina M."/>
            <person name="Lai W.A."/>
            <person name="Lin S.Y."/>
            <person name="Young L.S."/>
            <person name="Liu Y.C."/>
            <person name="Hsu Y.H."/>
            <person name="Young C.C."/>
        </authorList>
    </citation>
    <scope>NUCLEOTIDE SEQUENCE [LARGE SCALE GENOMIC DNA]</scope>
    <source>
        <strain evidence="14 15">KCTC 52183</strain>
    </source>
</reference>
<dbReference type="InterPro" id="IPR035520">
    <property type="entry name" value="ZnuA"/>
</dbReference>
<keyword evidence="5" id="KW-0479">Metal-binding</keyword>
<evidence type="ECO:0000256" key="5">
    <source>
        <dbReference type="ARBA" id="ARBA00022723"/>
    </source>
</evidence>
<dbReference type="InterPro" id="IPR006127">
    <property type="entry name" value="ZnuA-like"/>
</dbReference>
<dbReference type="CDD" id="cd01019">
    <property type="entry name" value="ZnuA"/>
    <property type="match status" value="1"/>
</dbReference>
<evidence type="ECO:0000256" key="8">
    <source>
        <dbReference type="ARBA" id="ARBA00022833"/>
    </source>
</evidence>
<proteinExistence type="inferred from homology"/>
<dbReference type="EMBL" id="SJST01000001">
    <property type="protein sequence ID" value="TCD16272.1"/>
    <property type="molecule type" value="Genomic_DNA"/>
</dbReference>
<comment type="subcellular location">
    <subcellularLocation>
        <location evidence="1">Periplasm</location>
    </subcellularLocation>
</comment>
<keyword evidence="6 13" id="KW-0732">Signal</keyword>
<name>A0A4V2MP45_9HYPH</name>
<keyword evidence="4" id="KW-0813">Transport</keyword>
<dbReference type="PANTHER" id="PTHR42953:SF3">
    <property type="entry name" value="HIGH-AFFINITY ZINC UPTAKE SYSTEM PROTEIN ZNUA"/>
    <property type="match status" value="1"/>
</dbReference>
<dbReference type="RefSeq" id="WP_131564990.1">
    <property type="nucleotide sequence ID" value="NZ_JAINFK010000001.1"/>
</dbReference>
<dbReference type="GO" id="GO:0046872">
    <property type="term" value="F:metal ion binding"/>
    <property type="evidence" value="ECO:0007669"/>
    <property type="project" value="UniProtKB-KW"/>
</dbReference>
<protein>
    <recommendedName>
        <fullName evidence="3">High-affinity zinc uptake system protein ZnuA</fullName>
    </recommendedName>
</protein>
<feature type="chain" id="PRO_5020574562" description="High-affinity zinc uptake system protein ZnuA" evidence="13">
    <location>
        <begin position="22"/>
        <end position="317"/>
    </location>
</feature>
<keyword evidence="8" id="KW-0862">Zinc</keyword>
<dbReference type="GO" id="GO:0006829">
    <property type="term" value="P:zinc ion transport"/>
    <property type="evidence" value="ECO:0007669"/>
    <property type="project" value="UniProtKB-KW"/>
</dbReference>
<keyword evidence="15" id="KW-1185">Reference proteome</keyword>
<dbReference type="OrthoDB" id="7346865at2"/>
<gene>
    <name evidence="14" type="ORF">E0D97_02240</name>
</gene>
<evidence type="ECO:0000256" key="10">
    <source>
        <dbReference type="ARBA" id="ARBA00023065"/>
    </source>
</evidence>
<evidence type="ECO:0000256" key="12">
    <source>
        <dbReference type="SAM" id="MobiDB-lite"/>
    </source>
</evidence>
<keyword evidence="10" id="KW-0406">Ion transport</keyword>
<dbReference type="Pfam" id="PF01297">
    <property type="entry name" value="ZnuA"/>
    <property type="match status" value="1"/>
</dbReference>
<evidence type="ECO:0000256" key="9">
    <source>
        <dbReference type="ARBA" id="ARBA00022906"/>
    </source>
</evidence>
<feature type="region of interest" description="Disordered" evidence="12">
    <location>
        <begin position="120"/>
        <end position="142"/>
    </location>
</feature>
<evidence type="ECO:0000256" key="4">
    <source>
        <dbReference type="ARBA" id="ARBA00022448"/>
    </source>
</evidence>